<keyword evidence="1" id="KW-0732">Signal</keyword>
<gene>
    <name evidence="2" type="ORF">PR001_g12475</name>
    <name evidence="3" type="ORF">PR003_g13081</name>
</gene>
<evidence type="ECO:0000313" key="4">
    <source>
        <dbReference type="Proteomes" id="UP000429607"/>
    </source>
</evidence>
<accession>A0A6A4F376</accession>
<protein>
    <recommendedName>
        <fullName evidence="6">AB hydrolase-1 domain-containing protein</fullName>
    </recommendedName>
</protein>
<dbReference type="Gene3D" id="3.40.50.1820">
    <property type="entry name" value="alpha/beta hydrolase"/>
    <property type="match status" value="1"/>
</dbReference>
<dbReference type="InterPro" id="IPR029058">
    <property type="entry name" value="AB_hydrolase_fold"/>
</dbReference>
<comment type="caution">
    <text evidence="3">The sequence shown here is derived from an EMBL/GenBank/DDBJ whole genome shotgun (WGS) entry which is preliminary data.</text>
</comment>
<feature type="chain" id="PRO_5036381332" description="AB hydrolase-1 domain-containing protein" evidence="1">
    <location>
        <begin position="22"/>
        <end position="515"/>
    </location>
</feature>
<feature type="signal peptide" evidence="1">
    <location>
        <begin position="1"/>
        <end position="21"/>
    </location>
</feature>
<name>A0A6A4F376_9STRA</name>
<reference evidence="3 5" key="1">
    <citation type="submission" date="2018-08" db="EMBL/GenBank/DDBJ databases">
        <title>Genomic investigation of the strawberry pathogen Phytophthora fragariae indicates pathogenicity is determined by transcriptional variation in three key races.</title>
        <authorList>
            <person name="Adams T.M."/>
            <person name="Armitage A.D."/>
            <person name="Sobczyk M.K."/>
            <person name="Bates H.J."/>
            <person name="Dunwell J.M."/>
            <person name="Nellist C.F."/>
            <person name="Harrison R.J."/>
        </authorList>
    </citation>
    <scope>NUCLEOTIDE SEQUENCE [LARGE SCALE GENOMIC DNA]</scope>
    <source>
        <strain evidence="2 4">SCRP249</strain>
        <strain evidence="3 5">SCRP333</strain>
    </source>
</reference>
<sequence>MRSLFAAGALVLVSHLGVTESIDAVQTQAATLPSVRIHTSAKRKSTVTHGQSEFDTFANPVLSSDKSKVLYDAYATFVENGVEFTYSLVDGSWYLGTKGSESRCLSSGPVPVNSLMQSLNDATPIPSASIGDDKIECTGGKLLQTSFGGADYALCVSGASGFTAYSSDLTIEVEYLNTPVKMPTLTLSEASKSCQNVEKAFPMTPTAQSSTKTRSLEQASHMAMAASTCSCKSKPRPCIFFHGSGNKHEEPLLQDTPKLLRGKLGSISSHAPCCSSIKYAVLDTDDYEWTNGALQQKYCTHSLSMSKTSNLSSKTIDDTIIVTHSMAGLVMAGALTTGKCKLGAGTSWVAMSPPMKGSMASDYLQDFCTGKFLGVTTKLLGLIGECPTSKARLSTVYQNEKLSTPALNAAYAAAQKTYVSNVSAAMCSDDYTGLYSEYQAISILAGKLIPHKSSKNDGLVEFQSCQGGLDAAKFGTSYTSKFYKPTLNHADTAFLTGDGHFGNARKPVKWFECLL</sequence>
<evidence type="ECO:0000313" key="5">
    <source>
        <dbReference type="Proteomes" id="UP000434957"/>
    </source>
</evidence>
<evidence type="ECO:0000256" key="1">
    <source>
        <dbReference type="SAM" id="SignalP"/>
    </source>
</evidence>
<evidence type="ECO:0008006" key="6">
    <source>
        <dbReference type="Google" id="ProtNLM"/>
    </source>
</evidence>
<dbReference type="EMBL" id="QXFV01000812">
    <property type="protein sequence ID" value="KAE9025295.1"/>
    <property type="molecule type" value="Genomic_DNA"/>
</dbReference>
<proteinExistence type="predicted"/>
<dbReference type="Proteomes" id="UP000429607">
    <property type="component" value="Unassembled WGS sequence"/>
</dbReference>
<dbReference type="AlphaFoldDB" id="A0A6A4F376"/>
<dbReference type="Proteomes" id="UP000434957">
    <property type="component" value="Unassembled WGS sequence"/>
</dbReference>
<evidence type="ECO:0000313" key="3">
    <source>
        <dbReference type="EMBL" id="KAE9335311.1"/>
    </source>
</evidence>
<dbReference type="PANTHER" id="PTHR22538">
    <property type="entry name" value="CILIA- AND FLAGELLA-ASSOCIATED PROTEIN 74"/>
    <property type="match status" value="1"/>
</dbReference>
<evidence type="ECO:0000313" key="2">
    <source>
        <dbReference type="EMBL" id="KAE9025295.1"/>
    </source>
</evidence>
<dbReference type="EMBL" id="QXFT01000813">
    <property type="protein sequence ID" value="KAE9335311.1"/>
    <property type="molecule type" value="Genomic_DNA"/>
</dbReference>
<keyword evidence="5" id="KW-1185">Reference proteome</keyword>
<dbReference type="PANTHER" id="PTHR22538:SF1">
    <property type="entry name" value="VWFD DOMAIN-CONTAINING PROTEIN"/>
    <property type="match status" value="1"/>
</dbReference>
<organism evidence="3 5">
    <name type="scientific">Phytophthora rubi</name>
    <dbReference type="NCBI Taxonomy" id="129364"/>
    <lineage>
        <taxon>Eukaryota</taxon>
        <taxon>Sar</taxon>
        <taxon>Stramenopiles</taxon>
        <taxon>Oomycota</taxon>
        <taxon>Peronosporomycetes</taxon>
        <taxon>Peronosporales</taxon>
        <taxon>Peronosporaceae</taxon>
        <taxon>Phytophthora</taxon>
    </lineage>
</organism>